<dbReference type="PANTHER" id="PTHR27003:SF383">
    <property type="entry name" value="TYROSINE-PROTEIN KINASE, NON-RECEPTOR JAK_TYK2-RELATED"/>
    <property type="match status" value="1"/>
</dbReference>
<dbReference type="Pfam" id="PF07714">
    <property type="entry name" value="PK_Tyr_Ser-Thr"/>
    <property type="match status" value="3"/>
</dbReference>
<dbReference type="SUPFAM" id="SSF56112">
    <property type="entry name" value="Protein kinase-like (PK-like)"/>
    <property type="match status" value="3"/>
</dbReference>
<evidence type="ECO:0000313" key="7">
    <source>
        <dbReference type="EMBL" id="PWA80335.1"/>
    </source>
</evidence>
<keyword evidence="2" id="KW-0808">Transferase</keyword>
<dbReference type="InterPro" id="IPR000719">
    <property type="entry name" value="Prot_kinase_dom"/>
</dbReference>
<dbReference type="AlphaFoldDB" id="A0A2U1P3J1"/>
<proteinExistence type="predicted"/>
<dbReference type="GO" id="GO:0030246">
    <property type="term" value="F:carbohydrate binding"/>
    <property type="evidence" value="ECO:0007669"/>
    <property type="project" value="UniProtKB-KW"/>
</dbReference>
<dbReference type="GO" id="GO:0005524">
    <property type="term" value="F:ATP binding"/>
    <property type="evidence" value="ECO:0007669"/>
    <property type="project" value="UniProtKB-KW"/>
</dbReference>
<evidence type="ECO:0000313" key="8">
    <source>
        <dbReference type="Proteomes" id="UP000245207"/>
    </source>
</evidence>
<feature type="domain" description="Protein kinase" evidence="6">
    <location>
        <begin position="335"/>
        <end position="671"/>
    </location>
</feature>
<dbReference type="InterPro" id="IPR045272">
    <property type="entry name" value="ANXUR1/2-like"/>
</dbReference>
<dbReference type="FunFam" id="3.30.200.20:FF:000039">
    <property type="entry name" value="receptor-like protein kinase FERONIA"/>
    <property type="match status" value="1"/>
</dbReference>
<dbReference type="PANTHER" id="PTHR27003">
    <property type="entry name" value="OS07G0166700 PROTEIN"/>
    <property type="match status" value="1"/>
</dbReference>
<dbReference type="PROSITE" id="PS50011">
    <property type="entry name" value="PROTEIN_KINASE_DOM"/>
    <property type="match status" value="2"/>
</dbReference>
<evidence type="ECO:0000256" key="5">
    <source>
        <dbReference type="ARBA" id="ARBA00022840"/>
    </source>
</evidence>
<keyword evidence="3" id="KW-0547">Nucleotide-binding</keyword>
<dbReference type="GO" id="GO:0005886">
    <property type="term" value="C:plasma membrane"/>
    <property type="evidence" value="ECO:0007669"/>
    <property type="project" value="TreeGrafter"/>
</dbReference>
<dbReference type="OrthoDB" id="2393669at2759"/>
<dbReference type="Pfam" id="PF00069">
    <property type="entry name" value="Pkinase"/>
    <property type="match status" value="1"/>
</dbReference>
<dbReference type="Gene3D" id="1.10.510.10">
    <property type="entry name" value="Transferase(Phosphotransferase) domain 1"/>
    <property type="match status" value="4"/>
</dbReference>
<protein>
    <submittedName>
        <fullName evidence="7">Protein kinase-like domain, Concanavalin A-like lectin/glucanase domain protein</fullName>
    </submittedName>
</protein>
<keyword evidence="5" id="KW-0067">ATP-binding</keyword>
<accession>A0A2U1P3J1</accession>
<organism evidence="7 8">
    <name type="scientific">Artemisia annua</name>
    <name type="common">Sweet wormwood</name>
    <dbReference type="NCBI Taxonomy" id="35608"/>
    <lineage>
        <taxon>Eukaryota</taxon>
        <taxon>Viridiplantae</taxon>
        <taxon>Streptophyta</taxon>
        <taxon>Embryophyta</taxon>
        <taxon>Tracheophyta</taxon>
        <taxon>Spermatophyta</taxon>
        <taxon>Magnoliopsida</taxon>
        <taxon>eudicotyledons</taxon>
        <taxon>Gunneridae</taxon>
        <taxon>Pentapetalae</taxon>
        <taxon>asterids</taxon>
        <taxon>campanulids</taxon>
        <taxon>Asterales</taxon>
        <taxon>Asteraceae</taxon>
        <taxon>Asteroideae</taxon>
        <taxon>Anthemideae</taxon>
        <taxon>Artemisiinae</taxon>
        <taxon>Artemisia</taxon>
    </lineage>
</organism>
<dbReference type="InterPro" id="IPR001245">
    <property type="entry name" value="Ser-Thr/Tyr_kinase_cat_dom"/>
</dbReference>
<gene>
    <name evidence="7" type="ORF">CTI12_AA197620</name>
</gene>
<reference evidence="7 8" key="1">
    <citation type="journal article" date="2018" name="Mol. Plant">
        <title>The genome of Artemisia annua provides insight into the evolution of Asteraceae family and artemisinin biosynthesis.</title>
        <authorList>
            <person name="Shen Q."/>
            <person name="Zhang L."/>
            <person name="Liao Z."/>
            <person name="Wang S."/>
            <person name="Yan T."/>
            <person name="Shi P."/>
            <person name="Liu M."/>
            <person name="Fu X."/>
            <person name="Pan Q."/>
            <person name="Wang Y."/>
            <person name="Lv Z."/>
            <person name="Lu X."/>
            <person name="Zhang F."/>
            <person name="Jiang W."/>
            <person name="Ma Y."/>
            <person name="Chen M."/>
            <person name="Hao X."/>
            <person name="Li L."/>
            <person name="Tang Y."/>
            <person name="Lv G."/>
            <person name="Zhou Y."/>
            <person name="Sun X."/>
            <person name="Brodelius P.E."/>
            <person name="Rose J.K.C."/>
            <person name="Tang K."/>
        </authorList>
    </citation>
    <scope>NUCLEOTIDE SEQUENCE [LARGE SCALE GENOMIC DNA]</scope>
    <source>
        <strain evidence="8">cv. Huhao1</strain>
        <tissue evidence="7">Leaf</tissue>
    </source>
</reference>
<evidence type="ECO:0000256" key="2">
    <source>
        <dbReference type="ARBA" id="ARBA00022679"/>
    </source>
</evidence>
<sequence>MESTITEFSHLQIPLEDVLKATNNFADENIIGKGGFGNVYKGKLKHSGELKNISARRLDRKYGQGDVEFWTEISMLSSLKHTNIVAIIGFCDEKGEKIIIHNHYAKGSLLMYLSDPTFSWYRRLNISVAVADAISYLHLKEGQSYSVLHRNINSFTILLDGNFTPILSGFEFSIKHSVDRKNQALLTEAVGTKGYMDPAIGKTGGVTHKSDVYSFGVVLFELLCGSKAFDPNEDNKLLAPLVKFHYENKTLQNIIHPDLYNEIGQETIDEFSKVAYSCLEKERVQRPDMIKVSSELHSILNQSFMYQISSIKRKNTEREMKRQMKDNFMAKFQNVKLGDSIGSTSNTRKVKNLEHLRIGLKDIQLATDNFSDEFVMKDHIVGCYKAELECFDREYISSIEGNTKDELPKRLYTVKIILCLAEEHMFYKEIEILSSCTHRNIESLLGFCHEGPQKILVYEYVSIEYLSSYLERRILTWEKRLKICLDIAHALKYLHTEMENHKMIIHRDVNSKNIVLDANGGAKIFGFGLSVYLPLNKDDDDVNLNEIDGTHRDPEYVENGMWKPESDVYSFGAVMLEILCGKEANYLIIDESGIDKDLAHLARRWFDEKIIKKKVAPTIKEENDESTLFLNKGPNEDSLDIFINVACHCLAETQKQRPTMESVIMELEKALSYQENHKDPLRMSFEEIKLATNNFSHDNDIGGGGYSNEEHERVIVYEHASKGSLDYYLSDTKLTWRTRLQICIDAATGLAFLHGDEETDYIIDHACGTRGYLDPLYEKSGFLTIESDIYSFGIVLYEILCGRSTYDIYNREGKFLHSFIKEGKQDNMVFDVIKEQIMPESLTTFQTIAYRCLHDDREKRPTAKDVLAELKKALESQVSFCCSAETGFL</sequence>
<keyword evidence="7" id="KW-0430">Lectin</keyword>
<dbReference type="GO" id="GO:0004714">
    <property type="term" value="F:transmembrane receptor protein tyrosine kinase activity"/>
    <property type="evidence" value="ECO:0007669"/>
    <property type="project" value="InterPro"/>
</dbReference>
<dbReference type="GO" id="GO:0009506">
    <property type="term" value="C:plasmodesma"/>
    <property type="evidence" value="ECO:0007669"/>
    <property type="project" value="TreeGrafter"/>
</dbReference>
<evidence type="ECO:0000259" key="6">
    <source>
        <dbReference type="PROSITE" id="PS50011"/>
    </source>
</evidence>
<dbReference type="STRING" id="35608.A0A2U1P3J1"/>
<feature type="domain" description="Protein kinase" evidence="6">
    <location>
        <begin position="25"/>
        <end position="300"/>
    </location>
</feature>
<dbReference type="Gene3D" id="3.30.200.20">
    <property type="entry name" value="Phosphorylase Kinase, domain 1"/>
    <property type="match status" value="2"/>
</dbReference>
<dbReference type="GO" id="GO:0004674">
    <property type="term" value="F:protein serine/threonine kinase activity"/>
    <property type="evidence" value="ECO:0007669"/>
    <property type="project" value="UniProtKB-KW"/>
</dbReference>
<name>A0A2U1P3J1_ARTAN</name>
<keyword evidence="4 7" id="KW-0418">Kinase</keyword>
<keyword evidence="1" id="KW-0723">Serine/threonine-protein kinase</keyword>
<evidence type="ECO:0000256" key="1">
    <source>
        <dbReference type="ARBA" id="ARBA00022527"/>
    </source>
</evidence>
<keyword evidence="8" id="KW-1185">Reference proteome</keyword>
<dbReference type="InterPro" id="IPR011009">
    <property type="entry name" value="Kinase-like_dom_sf"/>
</dbReference>
<evidence type="ECO:0000256" key="4">
    <source>
        <dbReference type="ARBA" id="ARBA00022777"/>
    </source>
</evidence>
<comment type="caution">
    <text evidence="7">The sequence shown here is derived from an EMBL/GenBank/DDBJ whole genome shotgun (WGS) entry which is preliminary data.</text>
</comment>
<dbReference type="Proteomes" id="UP000245207">
    <property type="component" value="Unassembled WGS sequence"/>
</dbReference>
<dbReference type="EMBL" id="PKPP01001735">
    <property type="protein sequence ID" value="PWA80335.1"/>
    <property type="molecule type" value="Genomic_DNA"/>
</dbReference>
<evidence type="ECO:0000256" key="3">
    <source>
        <dbReference type="ARBA" id="ARBA00022741"/>
    </source>
</evidence>